<dbReference type="RefSeq" id="XP_009015556.1">
    <property type="nucleotide sequence ID" value="XM_009017308.1"/>
</dbReference>
<dbReference type="EMBL" id="AMQM01001160">
    <property type="status" value="NOT_ANNOTATED_CDS"/>
    <property type="molecule type" value="Genomic_DNA"/>
</dbReference>
<dbReference type="PANTHER" id="PTHR32166:SF123">
    <property type="entry name" value="BED-TYPE DOMAIN-CONTAINING PROTEIN"/>
    <property type="match status" value="1"/>
</dbReference>
<evidence type="ECO:0000313" key="4">
    <source>
        <dbReference type="EMBL" id="ESO09119.1"/>
    </source>
</evidence>
<dbReference type="GeneID" id="20199733"/>
<dbReference type="EMBL" id="KB097143">
    <property type="protein sequence ID" value="ESN99239.1"/>
    <property type="molecule type" value="Genomic_DNA"/>
</dbReference>
<keyword evidence="6" id="KW-1185">Reference proteome</keyword>
<dbReference type="SUPFAM" id="SSF53098">
    <property type="entry name" value="Ribonuclease H-like"/>
    <property type="match status" value="1"/>
</dbReference>
<evidence type="ECO:0000313" key="5">
    <source>
        <dbReference type="EnsemblMetazoa" id="HelroP169060"/>
    </source>
</evidence>
<dbReference type="InterPro" id="IPR012337">
    <property type="entry name" value="RNaseH-like_sf"/>
</dbReference>
<organism evidence="5 6">
    <name type="scientific">Helobdella robusta</name>
    <name type="common">Californian leech</name>
    <dbReference type="NCBI Taxonomy" id="6412"/>
    <lineage>
        <taxon>Eukaryota</taxon>
        <taxon>Metazoa</taxon>
        <taxon>Spiralia</taxon>
        <taxon>Lophotrochozoa</taxon>
        <taxon>Annelida</taxon>
        <taxon>Clitellata</taxon>
        <taxon>Hirudinea</taxon>
        <taxon>Rhynchobdellida</taxon>
        <taxon>Glossiphoniidae</taxon>
        <taxon>Helobdella</taxon>
    </lineage>
</organism>
<reference evidence="2 6" key="2">
    <citation type="journal article" date="2013" name="Nature">
        <title>Insights into bilaterian evolution from three spiralian genomes.</title>
        <authorList>
            <person name="Simakov O."/>
            <person name="Marletaz F."/>
            <person name="Cho S.J."/>
            <person name="Edsinger-Gonzales E."/>
            <person name="Havlak P."/>
            <person name="Hellsten U."/>
            <person name="Kuo D.H."/>
            <person name="Larsson T."/>
            <person name="Lv J."/>
            <person name="Arendt D."/>
            <person name="Savage R."/>
            <person name="Osoegawa K."/>
            <person name="de Jong P."/>
            <person name="Grimwood J."/>
            <person name="Chapman J.A."/>
            <person name="Shapiro H."/>
            <person name="Aerts A."/>
            <person name="Otillar R.P."/>
            <person name="Terry A.Y."/>
            <person name="Boore J.L."/>
            <person name="Grigoriev I.V."/>
            <person name="Lindberg D.R."/>
            <person name="Seaver E.C."/>
            <person name="Weisblat D.A."/>
            <person name="Putnam N.H."/>
            <person name="Rokhsar D.S."/>
        </authorList>
    </citation>
    <scope>NUCLEOTIDE SEQUENCE</scope>
</reference>
<dbReference type="InterPro" id="IPR008906">
    <property type="entry name" value="HATC_C_dom"/>
</dbReference>
<accession>T1F1C4</accession>
<dbReference type="RefSeq" id="XP_009013141.1">
    <property type="nucleotide sequence ID" value="XM_009014893.1"/>
</dbReference>
<evidence type="ECO:0000313" key="6">
    <source>
        <dbReference type="Proteomes" id="UP000015101"/>
    </source>
</evidence>
<dbReference type="EMBL" id="AMQM01003171">
    <property type="status" value="NOT_ANNOTATED_CDS"/>
    <property type="molecule type" value="Genomic_DNA"/>
</dbReference>
<dbReference type="eggNOG" id="ENOG502SARV">
    <property type="taxonomic scope" value="Eukaryota"/>
</dbReference>
<dbReference type="InParanoid" id="T1F1C4"/>
<evidence type="ECO:0000313" key="2">
    <source>
        <dbReference type="EMBL" id="ESN99239.1"/>
    </source>
</evidence>
<dbReference type="EMBL" id="AMQM01000579">
    <property type="status" value="NOT_ANNOTATED_CDS"/>
    <property type="molecule type" value="Genomic_DNA"/>
</dbReference>
<dbReference type="AlphaFoldDB" id="T1F1C4"/>
<dbReference type="EMBL" id="AMQM01001159">
    <property type="status" value="NOT_ANNOTATED_CDS"/>
    <property type="molecule type" value="Genomic_DNA"/>
</dbReference>
<dbReference type="KEGG" id="hro:HELRODRAFT_169060"/>
<gene>
    <name evidence="5" type="primary">20198692</name>
    <name evidence="3" type="ORF">HELRODRAFT_160342</name>
    <name evidence="2" type="ORF">HELRODRAFT_162755</name>
    <name evidence="4" type="ORF">HELRODRAFT_169060</name>
</gene>
<dbReference type="CTD" id="20198692"/>
<dbReference type="Pfam" id="PF05699">
    <property type="entry name" value="Dimer_Tnp_hAT"/>
    <property type="match status" value="1"/>
</dbReference>
<dbReference type="EnsemblMetazoa" id="HelroT160342">
    <property type="protein sequence ID" value="HelroP160342"/>
    <property type="gene ID" value="HelroG160342"/>
</dbReference>
<dbReference type="STRING" id="6412.T1F1C4"/>
<dbReference type="CTD" id="20202624"/>
<evidence type="ECO:0000259" key="1">
    <source>
        <dbReference type="Pfam" id="PF05699"/>
    </source>
</evidence>
<proteinExistence type="predicted"/>
<dbReference type="HOGENOM" id="CLU_1300883_0_0_1"/>
<dbReference type="RefSeq" id="XP_009023110.1">
    <property type="nucleotide sequence ID" value="XM_009024862.1"/>
</dbReference>
<evidence type="ECO:0000313" key="3">
    <source>
        <dbReference type="EMBL" id="ESO06188.1"/>
    </source>
</evidence>
<dbReference type="EMBL" id="KB096023">
    <property type="protein sequence ID" value="ESO09119.1"/>
    <property type="molecule type" value="Genomic_DNA"/>
</dbReference>
<sequence>MPKEKGPEWQHVICVSDDSDDKPDNLPTIQCIYCDRKFVGGALRIRGHLIGDKKIGLKKCSKVPDIVASKFLEIESKRQEDQKKKQQLVKVVQQHSVYRARQGVFGRPMAIAAAKTMPGHKWWMSFGAQTPELQKIAVRVLSQVTSAGSCERNWSTFDFIHTKKRNRLACKTVEKIVNVHCNLQLVTKIEDINYIDEYIDWSSDADSDDNVD</sequence>
<reference evidence="5" key="3">
    <citation type="submission" date="2015-06" db="UniProtKB">
        <authorList>
            <consortium name="EnsemblMetazoa"/>
        </authorList>
    </citation>
    <scope>IDENTIFICATION</scope>
</reference>
<name>T1F1C4_HELRO</name>
<dbReference type="EnsemblMetazoa" id="HelroT162755">
    <property type="protein sequence ID" value="HelroP162755"/>
    <property type="gene ID" value="HelroG162755"/>
</dbReference>
<dbReference type="KEGG" id="hro:HELRODRAFT_160342"/>
<dbReference type="GO" id="GO:0046983">
    <property type="term" value="F:protein dimerization activity"/>
    <property type="evidence" value="ECO:0007669"/>
    <property type="project" value="InterPro"/>
</dbReference>
<dbReference type="PANTHER" id="PTHR32166">
    <property type="entry name" value="OSJNBA0013A04.12 PROTEIN"/>
    <property type="match status" value="1"/>
</dbReference>
<reference evidence="6" key="1">
    <citation type="submission" date="2012-12" db="EMBL/GenBank/DDBJ databases">
        <authorList>
            <person name="Hellsten U."/>
            <person name="Grimwood J."/>
            <person name="Chapman J.A."/>
            <person name="Shapiro H."/>
            <person name="Aerts A."/>
            <person name="Otillar R.P."/>
            <person name="Terry A.Y."/>
            <person name="Boore J.L."/>
            <person name="Simakov O."/>
            <person name="Marletaz F."/>
            <person name="Cho S.-J."/>
            <person name="Edsinger-Gonzales E."/>
            <person name="Havlak P."/>
            <person name="Kuo D.-H."/>
            <person name="Larsson T."/>
            <person name="Lv J."/>
            <person name="Arendt D."/>
            <person name="Savage R."/>
            <person name="Osoegawa K."/>
            <person name="de Jong P."/>
            <person name="Lindberg D.R."/>
            <person name="Seaver E.C."/>
            <person name="Weisblat D.A."/>
            <person name="Putnam N.H."/>
            <person name="Grigoriev I.V."/>
            <person name="Rokhsar D.S."/>
        </authorList>
    </citation>
    <scope>NUCLEOTIDE SEQUENCE</scope>
</reference>
<dbReference type="EnsemblMetazoa" id="HelroT169060">
    <property type="protein sequence ID" value="HelroP169060"/>
    <property type="gene ID" value="HelroG169060"/>
</dbReference>
<feature type="domain" description="HAT C-terminal dimerisation" evidence="1">
    <location>
        <begin position="120"/>
        <end position="182"/>
    </location>
</feature>
<dbReference type="CTD" id="20199733"/>
<dbReference type="GeneID" id="20202624"/>
<dbReference type="Proteomes" id="UP000015101">
    <property type="component" value="Unassembled WGS sequence"/>
</dbReference>
<dbReference type="GeneID" id="20198692"/>
<dbReference type="EMBL" id="KB096324">
    <property type="protein sequence ID" value="ESO06188.1"/>
    <property type="molecule type" value="Genomic_DNA"/>
</dbReference>
<dbReference type="KEGG" id="hro:HELRODRAFT_162755"/>
<dbReference type="OrthoDB" id="6778913at2759"/>
<protein>
    <recommendedName>
        <fullName evidence="1">HAT C-terminal dimerisation domain-containing protein</fullName>
    </recommendedName>
</protein>